<dbReference type="SMART" id="SM00342">
    <property type="entry name" value="HTH_ARAC"/>
    <property type="match status" value="1"/>
</dbReference>
<dbReference type="SUPFAM" id="SSF46689">
    <property type="entry name" value="Homeodomain-like"/>
    <property type="match status" value="1"/>
</dbReference>
<dbReference type="InterPro" id="IPR018060">
    <property type="entry name" value="HTH_AraC"/>
</dbReference>
<dbReference type="Pfam" id="PF12833">
    <property type="entry name" value="HTH_18"/>
    <property type="match status" value="1"/>
</dbReference>
<evidence type="ECO:0000313" key="5">
    <source>
        <dbReference type="EMBL" id="RMT42422.1"/>
    </source>
</evidence>
<dbReference type="Proteomes" id="UP000268096">
    <property type="component" value="Unassembled WGS sequence"/>
</dbReference>
<dbReference type="InterPro" id="IPR020449">
    <property type="entry name" value="Tscrpt_reg_AraC-type_HTH"/>
</dbReference>
<organism evidence="5 6">
    <name type="scientific">Pseudomonas syringae pv. solidagae</name>
    <dbReference type="NCBI Taxonomy" id="264458"/>
    <lineage>
        <taxon>Bacteria</taxon>
        <taxon>Pseudomonadati</taxon>
        <taxon>Pseudomonadota</taxon>
        <taxon>Gammaproteobacteria</taxon>
        <taxon>Pseudomonadales</taxon>
        <taxon>Pseudomonadaceae</taxon>
        <taxon>Pseudomonas</taxon>
        <taxon>Pseudomonas syringae</taxon>
    </lineage>
</organism>
<keyword evidence="2" id="KW-0238">DNA-binding</keyword>
<dbReference type="AlphaFoldDB" id="A0A3M5L541"/>
<comment type="caution">
    <text evidence="5">The sequence shown here is derived from an EMBL/GenBank/DDBJ whole genome shotgun (WGS) entry which is preliminary data.</text>
</comment>
<dbReference type="GO" id="GO:0043565">
    <property type="term" value="F:sequence-specific DNA binding"/>
    <property type="evidence" value="ECO:0007669"/>
    <property type="project" value="InterPro"/>
</dbReference>
<feature type="domain" description="HTH araC/xylS-type" evidence="4">
    <location>
        <begin position="233"/>
        <end position="331"/>
    </location>
</feature>
<keyword evidence="3" id="KW-0804">Transcription</keyword>
<dbReference type="PROSITE" id="PS01124">
    <property type="entry name" value="HTH_ARAC_FAMILY_2"/>
    <property type="match status" value="1"/>
</dbReference>
<evidence type="ECO:0000256" key="2">
    <source>
        <dbReference type="ARBA" id="ARBA00023125"/>
    </source>
</evidence>
<protein>
    <submittedName>
        <fullName evidence="5">Helix-turn-helix, AraC type</fullName>
    </submittedName>
</protein>
<keyword evidence="1" id="KW-0805">Transcription regulation</keyword>
<dbReference type="GO" id="GO:0003700">
    <property type="term" value="F:DNA-binding transcription factor activity"/>
    <property type="evidence" value="ECO:0007669"/>
    <property type="project" value="InterPro"/>
</dbReference>
<dbReference type="SUPFAM" id="SSF51182">
    <property type="entry name" value="RmlC-like cupins"/>
    <property type="match status" value="1"/>
</dbReference>
<name>A0A3M5L541_PSESX</name>
<dbReference type="InterPro" id="IPR009057">
    <property type="entry name" value="Homeodomain-like_sf"/>
</dbReference>
<dbReference type="EMBL" id="RBTH01000280">
    <property type="protein sequence ID" value="RMT42422.1"/>
    <property type="molecule type" value="Genomic_DNA"/>
</dbReference>
<dbReference type="PANTHER" id="PTHR43280">
    <property type="entry name" value="ARAC-FAMILY TRANSCRIPTIONAL REGULATOR"/>
    <property type="match status" value="1"/>
</dbReference>
<evidence type="ECO:0000259" key="4">
    <source>
        <dbReference type="PROSITE" id="PS01124"/>
    </source>
</evidence>
<dbReference type="CDD" id="cd06999">
    <property type="entry name" value="cupin_HpaA-like_N"/>
    <property type="match status" value="1"/>
</dbReference>
<proteinExistence type="predicted"/>
<dbReference type="Gene3D" id="1.10.10.60">
    <property type="entry name" value="Homeodomain-like"/>
    <property type="match status" value="1"/>
</dbReference>
<evidence type="ECO:0000256" key="1">
    <source>
        <dbReference type="ARBA" id="ARBA00023015"/>
    </source>
</evidence>
<dbReference type="PRINTS" id="PR00032">
    <property type="entry name" value="HTHARAC"/>
</dbReference>
<dbReference type="PANTHER" id="PTHR43280:SF32">
    <property type="entry name" value="TRANSCRIPTIONAL REGULATORY PROTEIN"/>
    <property type="match status" value="1"/>
</dbReference>
<dbReference type="InterPro" id="IPR047264">
    <property type="entry name" value="Cupin_HpaA-like_N"/>
</dbReference>
<reference evidence="5 6" key="1">
    <citation type="submission" date="2018-08" db="EMBL/GenBank/DDBJ databases">
        <title>Recombination of ecologically and evolutionarily significant loci maintains genetic cohesion in the Pseudomonas syringae species complex.</title>
        <authorList>
            <person name="Dillon M."/>
            <person name="Thakur S."/>
            <person name="Almeida R.N.D."/>
            <person name="Weir B.S."/>
            <person name="Guttman D.S."/>
        </authorList>
    </citation>
    <scope>NUCLEOTIDE SEQUENCE [LARGE SCALE GENOMIC DNA]</scope>
    <source>
        <strain evidence="5 6">ICMP 16926</strain>
    </source>
</reference>
<sequence length="332" mass="37656">MPGLISGTCLFLSPAFLMDAVEIRRQYPLHYLDFPRVRTREGDMARPATAAIPVFKLYGETTAWPTPDLIHCESIPERSRIHEWEIKPHRHGDLVQLLYVQSGKAMLKVEDRVSEVEMPSLQVVPALSVHTFRFSRDIQGHILSLARPLVEQLEAALDVSALSAARCYALGADGDYVDTLFNAIANEYRQPRAGRDLMLHSLVNVLAVWLSRRSSEHAGEETHAMDRGREHLQVFMHQLEASFREHWSIDQHAQAMGISAAHLNALCRRLCNQSALQIISERLLLEAKRNLIYTTLTINQVSDSLGFSEPAYFSRFFKRATGQSPKAFRQQK</sequence>
<evidence type="ECO:0000313" key="6">
    <source>
        <dbReference type="Proteomes" id="UP000268096"/>
    </source>
</evidence>
<dbReference type="InterPro" id="IPR011051">
    <property type="entry name" value="RmlC_Cupin_sf"/>
</dbReference>
<evidence type="ECO:0000256" key="3">
    <source>
        <dbReference type="ARBA" id="ARBA00023163"/>
    </source>
</evidence>
<accession>A0A3M5L541</accession>
<gene>
    <name evidence="5" type="ORF">ALP48_100221</name>
</gene>